<dbReference type="InterPro" id="IPR050172">
    <property type="entry name" value="SsuD_RutA_monooxygenase"/>
</dbReference>
<keyword evidence="2" id="KW-0288">FMN</keyword>
<keyword evidence="1" id="KW-0285">Flavoprotein</keyword>
<evidence type="ECO:0000259" key="5">
    <source>
        <dbReference type="Pfam" id="PF00296"/>
    </source>
</evidence>
<organism evidence="6 7">
    <name type="scientific">Actinomadura viridis</name>
    <dbReference type="NCBI Taxonomy" id="58110"/>
    <lineage>
        <taxon>Bacteria</taxon>
        <taxon>Bacillati</taxon>
        <taxon>Actinomycetota</taxon>
        <taxon>Actinomycetes</taxon>
        <taxon>Streptosporangiales</taxon>
        <taxon>Thermomonosporaceae</taxon>
        <taxon>Actinomadura</taxon>
    </lineage>
</organism>
<dbReference type="EMBL" id="JADOUA010000001">
    <property type="protein sequence ID" value="MBG6087306.1"/>
    <property type="molecule type" value="Genomic_DNA"/>
</dbReference>
<dbReference type="InterPro" id="IPR011251">
    <property type="entry name" value="Luciferase-like_dom"/>
</dbReference>
<dbReference type="Gene3D" id="3.20.20.30">
    <property type="entry name" value="Luciferase-like domain"/>
    <property type="match status" value="1"/>
</dbReference>
<comment type="caution">
    <text evidence="6">The sequence shown here is derived from an EMBL/GenBank/DDBJ whole genome shotgun (WGS) entry which is preliminary data.</text>
</comment>
<keyword evidence="4 6" id="KW-0503">Monooxygenase</keyword>
<evidence type="ECO:0000313" key="7">
    <source>
        <dbReference type="Proteomes" id="UP000614047"/>
    </source>
</evidence>
<protein>
    <submittedName>
        <fullName evidence="6">Alkanesulfonate monooxygenase SsuD/methylene tetrahydromethanopterin reductase-like flavin-dependent oxidoreductase (Luciferase family)</fullName>
    </submittedName>
</protein>
<accession>A0A931GLB9</accession>
<gene>
    <name evidence="6" type="ORF">IW256_001419</name>
</gene>
<keyword evidence="7" id="KW-1185">Reference proteome</keyword>
<dbReference type="SUPFAM" id="SSF51679">
    <property type="entry name" value="Bacterial luciferase-like"/>
    <property type="match status" value="1"/>
</dbReference>
<dbReference type="AlphaFoldDB" id="A0A931GLB9"/>
<evidence type="ECO:0000256" key="4">
    <source>
        <dbReference type="ARBA" id="ARBA00023033"/>
    </source>
</evidence>
<dbReference type="PANTHER" id="PTHR42847:SF4">
    <property type="entry name" value="ALKANESULFONATE MONOOXYGENASE-RELATED"/>
    <property type="match status" value="1"/>
</dbReference>
<dbReference type="GO" id="GO:0046306">
    <property type="term" value="P:alkanesulfonate catabolic process"/>
    <property type="evidence" value="ECO:0007669"/>
    <property type="project" value="TreeGrafter"/>
</dbReference>
<keyword evidence="3" id="KW-0560">Oxidoreductase</keyword>
<dbReference type="Proteomes" id="UP000614047">
    <property type="component" value="Unassembled WGS sequence"/>
</dbReference>
<feature type="domain" description="Luciferase-like" evidence="5">
    <location>
        <begin position="20"/>
        <end position="242"/>
    </location>
</feature>
<dbReference type="InterPro" id="IPR036661">
    <property type="entry name" value="Luciferase-like_sf"/>
</dbReference>
<dbReference type="GO" id="GO:0008726">
    <property type="term" value="F:alkanesulfonate monooxygenase activity"/>
    <property type="evidence" value="ECO:0007669"/>
    <property type="project" value="TreeGrafter"/>
</dbReference>
<proteinExistence type="predicted"/>
<evidence type="ECO:0000256" key="1">
    <source>
        <dbReference type="ARBA" id="ARBA00022630"/>
    </source>
</evidence>
<dbReference type="Pfam" id="PF00296">
    <property type="entry name" value="Bac_luciferase"/>
    <property type="match status" value="1"/>
</dbReference>
<evidence type="ECO:0000313" key="6">
    <source>
        <dbReference type="EMBL" id="MBG6087306.1"/>
    </source>
</evidence>
<reference evidence="6" key="1">
    <citation type="submission" date="2020-11" db="EMBL/GenBank/DDBJ databases">
        <title>Sequencing the genomes of 1000 actinobacteria strains.</title>
        <authorList>
            <person name="Klenk H.-P."/>
        </authorList>
    </citation>
    <scope>NUCLEOTIDE SEQUENCE</scope>
    <source>
        <strain evidence="6">DSM 43175</strain>
    </source>
</reference>
<dbReference type="PANTHER" id="PTHR42847">
    <property type="entry name" value="ALKANESULFONATE MONOOXYGENASE"/>
    <property type="match status" value="1"/>
</dbReference>
<evidence type="ECO:0000256" key="2">
    <source>
        <dbReference type="ARBA" id="ARBA00022643"/>
    </source>
</evidence>
<dbReference type="RefSeq" id="WP_197010190.1">
    <property type="nucleotide sequence ID" value="NZ_BAABES010000006.1"/>
</dbReference>
<name>A0A931GLB9_9ACTN</name>
<evidence type="ECO:0000256" key="3">
    <source>
        <dbReference type="ARBA" id="ARBA00023002"/>
    </source>
</evidence>
<sequence>MTKVGVHLPAFGVDPSAGPAEHARHAEDAGLESVWVGDHLIPGGRPFADSTLVLATAAAATERVRIGFGVMVVALRPVAWAAKQVATLQHLSGDRVLLGVGSGGPAHGDAAWRAVGVPFGERGRRTDAALDVLPALIAGKPATVGGEEVTLAPGATVPPVLIGGGPATLRRVVRYGDEWYAAFSDPAGIAEAAGRLAALAEEHGRPMPRITAGVSVGVGDLPAGLADAQARSLTGYGMSEEQARRSLVTGSPERVAERFAELAAVGVHRIIAMPFPPDRLRQTELLGAVAELLPSGD</sequence>